<name>A0ABW0BPC2_9ACTN</name>
<dbReference type="EC" id="3.5.-.-" evidence="1"/>
<sequence>MELIDLSHVIEDGTITYPGLPAPEISEHLGFDDSHDLYAAGTEFAIGRISMVANTGTYLDTPAHRYRGADDLSRLPLERCALLPGIVVGAGPVIGPDELEGLDVDGRAVLLRTGWDRHWATDAYGDPAHPFLTEAGAHRLAEGGAALVGIDSVNIDDTRAGARPAHSVLLAAGIPVVEHLTGLDGLPATGFRFTAVPPAVRGMATFPVRAFATVE</sequence>
<dbReference type="Gene3D" id="3.50.30.50">
    <property type="entry name" value="Putative cyclase"/>
    <property type="match status" value="1"/>
</dbReference>
<dbReference type="Proteomes" id="UP001596087">
    <property type="component" value="Unassembled WGS sequence"/>
</dbReference>
<gene>
    <name evidence="1" type="ORF">ACFPGP_19305</name>
</gene>
<proteinExistence type="predicted"/>
<evidence type="ECO:0000313" key="2">
    <source>
        <dbReference type="Proteomes" id="UP001596087"/>
    </source>
</evidence>
<keyword evidence="2" id="KW-1185">Reference proteome</keyword>
<keyword evidence="1" id="KW-0378">Hydrolase</keyword>
<dbReference type="RefSeq" id="WP_378592578.1">
    <property type="nucleotide sequence ID" value="NZ_JBHSKD010000027.1"/>
</dbReference>
<dbReference type="InterPro" id="IPR007325">
    <property type="entry name" value="KFase/CYL"/>
</dbReference>
<reference evidence="2" key="1">
    <citation type="journal article" date="2019" name="Int. J. Syst. Evol. Microbiol.">
        <title>The Global Catalogue of Microorganisms (GCM) 10K type strain sequencing project: providing services to taxonomists for standard genome sequencing and annotation.</title>
        <authorList>
            <consortium name="The Broad Institute Genomics Platform"/>
            <consortium name="The Broad Institute Genome Sequencing Center for Infectious Disease"/>
            <person name="Wu L."/>
            <person name="Ma J."/>
        </authorList>
    </citation>
    <scope>NUCLEOTIDE SEQUENCE [LARGE SCALE GENOMIC DNA]</scope>
    <source>
        <strain evidence="2">DFY41</strain>
    </source>
</reference>
<evidence type="ECO:0000313" key="1">
    <source>
        <dbReference type="EMBL" id="MFC5178838.1"/>
    </source>
</evidence>
<dbReference type="Pfam" id="PF04199">
    <property type="entry name" value="Cyclase"/>
    <property type="match status" value="1"/>
</dbReference>
<dbReference type="GO" id="GO:0016787">
    <property type="term" value="F:hydrolase activity"/>
    <property type="evidence" value="ECO:0007669"/>
    <property type="project" value="UniProtKB-KW"/>
</dbReference>
<dbReference type="InterPro" id="IPR037175">
    <property type="entry name" value="KFase_sf"/>
</dbReference>
<organism evidence="1 2">
    <name type="scientific">Nocardioides taihuensis</name>
    <dbReference type="NCBI Taxonomy" id="1835606"/>
    <lineage>
        <taxon>Bacteria</taxon>
        <taxon>Bacillati</taxon>
        <taxon>Actinomycetota</taxon>
        <taxon>Actinomycetes</taxon>
        <taxon>Propionibacteriales</taxon>
        <taxon>Nocardioidaceae</taxon>
        <taxon>Nocardioides</taxon>
    </lineage>
</organism>
<dbReference type="EMBL" id="JBHSKD010000027">
    <property type="protein sequence ID" value="MFC5178838.1"/>
    <property type="molecule type" value="Genomic_DNA"/>
</dbReference>
<comment type="caution">
    <text evidence="1">The sequence shown here is derived from an EMBL/GenBank/DDBJ whole genome shotgun (WGS) entry which is preliminary data.</text>
</comment>
<dbReference type="PANTHER" id="PTHR31118:SF32">
    <property type="entry name" value="KYNURENINE FORMAMIDASE"/>
    <property type="match status" value="1"/>
</dbReference>
<dbReference type="PANTHER" id="PTHR31118">
    <property type="entry name" value="CYCLASE-LIKE PROTEIN 2"/>
    <property type="match status" value="1"/>
</dbReference>
<protein>
    <submittedName>
        <fullName evidence="1">Cyclase family protein</fullName>
        <ecNumber evidence="1">3.5.-.-</ecNumber>
    </submittedName>
</protein>
<dbReference type="SUPFAM" id="SSF102198">
    <property type="entry name" value="Putative cyclase"/>
    <property type="match status" value="1"/>
</dbReference>
<accession>A0ABW0BPC2</accession>